<dbReference type="PROSITE" id="PS50082">
    <property type="entry name" value="WD_REPEATS_2"/>
    <property type="match status" value="4"/>
</dbReference>
<evidence type="ECO:0000256" key="1">
    <source>
        <dbReference type="PROSITE-ProRule" id="PRU00221"/>
    </source>
</evidence>
<dbReference type="EMBL" id="BMQQ01000007">
    <property type="protein sequence ID" value="GGT29030.1"/>
    <property type="molecule type" value="Genomic_DNA"/>
</dbReference>
<accession>A0A918GZW1</accession>
<keyword evidence="1" id="KW-0853">WD repeat</keyword>
<dbReference type="RefSeq" id="WP_189201466.1">
    <property type="nucleotide sequence ID" value="NZ_BMQQ01000007.1"/>
</dbReference>
<dbReference type="InterPro" id="IPR011047">
    <property type="entry name" value="Quinoprotein_ADH-like_sf"/>
</dbReference>
<dbReference type="SMART" id="SM00320">
    <property type="entry name" value="WD40"/>
    <property type="match status" value="7"/>
</dbReference>
<dbReference type="Proteomes" id="UP000619486">
    <property type="component" value="Unassembled WGS sequence"/>
</dbReference>
<dbReference type="PROSITE" id="PS50294">
    <property type="entry name" value="WD_REPEATS_REGION"/>
    <property type="match status" value="3"/>
</dbReference>
<keyword evidence="3" id="KW-1185">Reference proteome</keyword>
<dbReference type="SUPFAM" id="SSF50969">
    <property type="entry name" value="YVTN repeat-like/Quinoprotein amine dehydrogenase"/>
    <property type="match status" value="1"/>
</dbReference>
<feature type="repeat" description="WD" evidence="1">
    <location>
        <begin position="556"/>
        <end position="597"/>
    </location>
</feature>
<feature type="repeat" description="WD" evidence="1">
    <location>
        <begin position="431"/>
        <end position="462"/>
    </location>
</feature>
<evidence type="ECO:0000313" key="2">
    <source>
        <dbReference type="EMBL" id="GGT29030.1"/>
    </source>
</evidence>
<dbReference type="AlphaFoldDB" id="A0A918GZW1"/>
<protein>
    <submittedName>
        <fullName evidence="2">Uncharacterized protein</fullName>
    </submittedName>
</protein>
<feature type="repeat" description="WD" evidence="1">
    <location>
        <begin position="684"/>
        <end position="721"/>
    </location>
</feature>
<feature type="repeat" description="WD" evidence="1">
    <location>
        <begin position="597"/>
        <end position="630"/>
    </location>
</feature>
<comment type="caution">
    <text evidence="2">The sequence shown here is derived from an EMBL/GenBank/DDBJ whole genome shotgun (WGS) entry which is preliminary data.</text>
</comment>
<dbReference type="InterPro" id="IPR011044">
    <property type="entry name" value="Quino_amine_DH_bsu"/>
</dbReference>
<dbReference type="Pfam" id="PF00400">
    <property type="entry name" value="WD40"/>
    <property type="match status" value="6"/>
</dbReference>
<organism evidence="2 3">
    <name type="scientific">Streptomyces purpureus</name>
    <dbReference type="NCBI Taxonomy" id="1951"/>
    <lineage>
        <taxon>Bacteria</taxon>
        <taxon>Bacillati</taxon>
        <taxon>Actinomycetota</taxon>
        <taxon>Actinomycetes</taxon>
        <taxon>Kitasatosporales</taxon>
        <taxon>Streptomycetaceae</taxon>
        <taxon>Streptomyces</taxon>
    </lineage>
</organism>
<evidence type="ECO:0000313" key="3">
    <source>
        <dbReference type="Proteomes" id="UP000619486"/>
    </source>
</evidence>
<name>A0A918GZW1_9ACTN</name>
<dbReference type="SUPFAM" id="SSF50998">
    <property type="entry name" value="Quinoprotein alcohol dehydrogenase-like"/>
    <property type="match status" value="1"/>
</dbReference>
<dbReference type="InterPro" id="IPR001680">
    <property type="entry name" value="WD40_rpt"/>
</dbReference>
<gene>
    <name evidence="2" type="ORF">GCM10014713_23090</name>
</gene>
<sequence length="721" mass="76112">MSKIGEVLATATLSFAPSQVMWSRDGQSLAALGPHPMSVGFGSQMLGVLDAATGERRWSKDTVDTRSVAISSDAGQVAVAGGLGRVEPIYVPFLDCSDLPPQDLEECERFNREEAGTISGYEVPPDRVSVLAAPSGSVRWWREDPDAAARHVGFSPDEKLLAVTGQGTLLLDADNGDVRLELGSVSSPLLPAAFSRDSRSLAVADSIRMVLVDVTAGATRWVISLPEAVSQFAFTENDTALVVVTERQVLTLSADTGDTWASVPLEVPILGSHPTVLSADGRRLVRVGPESMALWNVADGGRRFETPVQSPATVRFNPVLPEIAIVSAGGVRVLNSKLGATVWEHGTDPVKSLAFSPDGRRLALCGAARHGSGFVHVHDMNPTSVSHYVCEGPVAKIALTSSLGRLAVAASHDPDAKSTVFHSDTGDLVLEKVQPGSIICLSFSPDGRHFATGGTDGGVRLYTALTGNREWMVAHTAKVNGVAFLSGDGEDGVVTVGQDKTVRRLARATGDADWQVSHPQPVTLVAVSPDGRWIATACMDRSTRILNPATGAELFSFSHDGRIRAIAFDPQGSRLATGGDDGAVLIIDTATGRELGRSLHTREVTAIAFSHDGALLATAGKDHAVNLFDLTVAPPGLVRGLAFPQTITKLVFHPTEAELALVNDEPTPTVTIIDTTKEGTELTRLTHPATVNDLAYSPDGKLLATACADSLARVYPGRRES</sequence>
<dbReference type="PANTHER" id="PTHR19879:SF9">
    <property type="entry name" value="TRANSCRIPTION INITIATION FACTOR TFIID SUBUNIT 5"/>
    <property type="match status" value="1"/>
</dbReference>
<dbReference type="PANTHER" id="PTHR19879">
    <property type="entry name" value="TRANSCRIPTION INITIATION FACTOR TFIID"/>
    <property type="match status" value="1"/>
</dbReference>
<proteinExistence type="predicted"/>
<reference evidence="2" key="1">
    <citation type="journal article" date="2014" name="Int. J. Syst. Evol. Microbiol.">
        <title>Complete genome sequence of Corynebacterium casei LMG S-19264T (=DSM 44701T), isolated from a smear-ripened cheese.</title>
        <authorList>
            <consortium name="US DOE Joint Genome Institute (JGI-PGF)"/>
            <person name="Walter F."/>
            <person name="Albersmeier A."/>
            <person name="Kalinowski J."/>
            <person name="Ruckert C."/>
        </authorList>
    </citation>
    <scope>NUCLEOTIDE SEQUENCE</scope>
    <source>
        <strain evidence="2">JCM 3172</strain>
    </source>
</reference>
<dbReference type="Gene3D" id="2.130.10.10">
    <property type="entry name" value="YVTN repeat-like/Quinoprotein amine dehydrogenase"/>
    <property type="match status" value="5"/>
</dbReference>
<dbReference type="SUPFAM" id="SSF82171">
    <property type="entry name" value="DPP6 N-terminal domain-like"/>
    <property type="match status" value="1"/>
</dbReference>
<dbReference type="CDD" id="cd00200">
    <property type="entry name" value="WD40"/>
    <property type="match status" value="1"/>
</dbReference>
<dbReference type="InterPro" id="IPR015943">
    <property type="entry name" value="WD40/YVTN_repeat-like_dom_sf"/>
</dbReference>
<reference evidence="2" key="2">
    <citation type="submission" date="2020-09" db="EMBL/GenBank/DDBJ databases">
        <authorList>
            <person name="Sun Q."/>
            <person name="Ohkuma M."/>
        </authorList>
    </citation>
    <scope>NUCLEOTIDE SEQUENCE</scope>
    <source>
        <strain evidence="2">JCM 3172</strain>
    </source>
</reference>